<dbReference type="EMBL" id="NBNE01008357">
    <property type="protein sequence ID" value="OWY99569.1"/>
    <property type="molecule type" value="Genomic_DNA"/>
</dbReference>
<protein>
    <submittedName>
        <fullName evidence="1">Uncharacterized protein</fullName>
    </submittedName>
</protein>
<dbReference type="Proteomes" id="UP000198211">
    <property type="component" value="Unassembled WGS sequence"/>
</dbReference>
<reference evidence="2" key="1">
    <citation type="submission" date="2017-03" db="EMBL/GenBank/DDBJ databases">
        <title>Phytopthora megakarya and P. palmivora, two closely related causual agents of cacao black pod achieved similar genome size and gene model numbers by different mechanisms.</title>
        <authorList>
            <person name="Ali S."/>
            <person name="Shao J."/>
            <person name="Larry D.J."/>
            <person name="Kronmiller B."/>
            <person name="Shen D."/>
            <person name="Strem M.D."/>
            <person name="Melnick R.L."/>
            <person name="Guiltinan M.J."/>
            <person name="Tyler B.M."/>
            <person name="Meinhardt L.W."/>
            <person name="Bailey B.A."/>
        </authorList>
    </citation>
    <scope>NUCLEOTIDE SEQUENCE [LARGE SCALE GENOMIC DNA]</scope>
    <source>
        <strain evidence="2">zdho120</strain>
    </source>
</reference>
<dbReference type="OrthoDB" id="142420at2759"/>
<keyword evidence="2" id="KW-1185">Reference proteome</keyword>
<gene>
    <name evidence="1" type="ORF">PHMEG_00029409</name>
</gene>
<proteinExistence type="predicted"/>
<comment type="caution">
    <text evidence="1">The sequence shown here is derived from an EMBL/GenBank/DDBJ whole genome shotgun (WGS) entry which is preliminary data.</text>
</comment>
<name>A0A225V596_9STRA</name>
<organism evidence="1 2">
    <name type="scientific">Phytophthora megakarya</name>
    <dbReference type="NCBI Taxonomy" id="4795"/>
    <lineage>
        <taxon>Eukaryota</taxon>
        <taxon>Sar</taxon>
        <taxon>Stramenopiles</taxon>
        <taxon>Oomycota</taxon>
        <taxon>Peronosporomycetes</taxon>
        <taxon>Peronosporales</taxon>
        <taxon>Peronosporaceae</taxon>
        <taxon>Phytophthora</taxon>
    </lineage>
</organism>
<accession>A0A225V596</accession>
<sequence>MKSFVSHLWGLSFKYNRILLKGDRLGRIASSNAKCEGATKPRANVCCSTSTTLRIFQDRSVCALGSLFGLKWRLREVSIKRSCVSTKPKHLRKIAPSSVVFQWFVSF</sequence>
<evidence type="ECO:0000313" key="1">
    <source>
        <dbReference type="EMBL" id="OWY99569.1"/>
    </source>
</evidence>
<evidence type="ECO:0000313" key="2">
    <source>
        <dbReference type="Proteomes" id="UP000198211"/>
    </source>
</evidence>
<dbReference type="AlphaFoldDB" id="A0A225V596"/>